<protein>
    <submittedName>
        <fullName evidence="1">Uncharacterized protein</fullName>
    </submittedName>
</protein>
<sequence length="506" mass="58776">MDEIANLARIVTLRRASSPPLLNLDEAKPSKEVQLVNALVKTTGVTQQQLVRELYGSTGSANAVAFRKLRSRVQTKLLNHLFFLDHSDPRHIVTRRYEMQVLGLFHQVSALYAEGEYVLSARLLRKCLRLAEEGEFTWYSLQAARTLRAIYADQGQAASYRAIEKKLAKLQQQLGWEEEVERLNAEVKLLFVSTVASRRANMAKLPAYIKQIEDLHRRARSYNTFFPLYRLRLAQEEAVGNYSEIINITTDAARRLQQGKLNERRFDKRFNNFMSVYAHLRGGQAVRGLKLAEVYARDFHHSSTNWFYFHEHYLLLALHAGQYERAQRILQTVSKNQSYPKQRPAAQQRWELFRAYVEFLQPTPAAPLKARSIAQWALMIPEYNRDKRGHNVAILVLQMLYYLRQRDLDAVLVRMERLRKYQQRHLREAATLRSRLFLRLLALVVEKDFDADECAEKGQNILAKLRAAPQPGEAYAQIEIIPYENLWAITLQLLRNGPRMAARQQA</sequence>
<dbReference type="EMBL" id="BAABGZ010000079">
    <property type="protein sequence ID" value="GAA4368572.1"/>
    <property type="molecule type" value="Genomic_DNA"/>
</dbReference>
<comment type="caution">
    <text evidence="1">The sequence shown here is derived from an EMBL/GenBank/DDBJ whole genome shotgun (WGS) entry which is preliminary data.</text>
</comment>
<proteinExistence type="predicted"/>
<gene>
    <name evidence="1" type="ORF">GCM10023185_41480</name>
</gene>
<name>A0ABP8IRD5_9BACT</name>
<accession>A0ABP8IRD5</accession>
<evidence type="ECO:0000313" key="1">
    <source>
        <dbReference type="EMBL" id="GAA4368572.1"/>
    </source>
</evidence>
<evidence type="ECO:0000313" key="2">
    <source>
        <dbReference type="Proteomes" id="UP001501153"/>
    </source>
</evidence>
<keyword evidence="2" id="KW-1185">Reference proteome</keyword>
<dbReference type="Proteomes" id="UP001501153">
    <property type="component" value="Unassembled WGS sequence"/>
</dbReference>
<organism evidence="1 2">
    <name type="scientific">Hymenobacter saemangeumensis</name>
    <dbReference type="NCBI Taxonomy" id="1084522"/>
    <lineage>
        <taxon>Bacteria</taxon>
        <taxon>Pseudomonadati</taxon>
        <taxon>Bacteroidota</taxon>
        <taxon>Cytophagia</taxon>
        <taxon>Cytophagales</taxon>
        <taxon>Hymenobacteraceae</taxon>
        <taxon>Hymenobacter</taxon>
    </lineage>
</organism>
<reference evidence="2" key="1">
    <citation type="journal article" date="2019" name="Int. J. Syst. Evol. Microbiol.">
        <title>The Global Catalogue of Microorganisms (GCM) 10K type strain sequencing project: providing services to taxonomists for standard genome sequencing and annotation.</title>
        <authorList>
            <consortium name="The Broad Institute Genomics Platform"/>
            <consortium name="The Broad Institute Genome Sequencing Center for Infectious Disease"/>
            <person name="Wu L."/>
            <person name="Ma J."/>
        </authorList>
    </citation>
    <scope>NUCLEOTIDE SEQUENCE [LARGE SCALE GENOMIC DNA]</scope>
    <source>
        <strain evidence="2">JCM 17923</strain>
    </source>
</reference>